<evidence type="ECO:0000256" key="7">
    <source>
        <dbReference type="ARBA" id="ARBA00023078"/>
    </source>
</evidence>
<reference evidence="11" key="1">
    <citation type="submission" date="2010-12" db="EMBL/GenBank/DDBJ databases">
        <title>Organelle genomes of Coccomyxa sp.C-169.</title>
        <authorList>
            <person name="Smith D.R."/>
            <person name="Yamada T."/>
            <person name="Grigoriev I.V."/>
            <person name="Van Etten J.L."/>
        </authorList>
    </citation>
    <scope>NUCLEOTIDE SEQUENCE [LARGE SCALE GENOMIC DNA]</scope>
    <source>
        <strain evidence="11">C-169</strain>
    </source>
</reference>
<accession>E9NPS6</accession>
<comment type="function">
    <text evidence="1 10">Seems to be required for the assembly of the photosystem I complex.</text>
</comment>
<sequence length="189" mass="21616">MNVHETKTDRLIRRYLIPGSRQFSNYWWGSIVLLGGVGFLATGVSSYFKIDVLPFLSSKTIVFFPQGLVMCFYGILGLLFSSYLWFALLWGVGAGFNEFNKRDGLVRVFRWGFPGKNRRVDFSHPLGDIEAIRVEIREGISPRRTIYMRIKGKRDIPLTRIGQPMTLDEIETEAAELARFIQVSLELAS</sequence>
<proteinExistence type="inferred from homology"/>
<evidence type="ECO:0000256" key="5">
    <source>
        <dbReference type="ARBA" id="ARBA00022692"/>
    </source>
</evidence>
<evidence type="ECO:0000256" key="4">
    <source>
        <dbReference type="ARBA" id="ARBA00022531"/>
    </source>
</evidence>
<keyword evidence="11" id="KW-0934">Plastid</keyword>
<dbReference type="KEGG" id="csl:CospP_p028"/>
<evidence type="ECO:0000256" key="8">
    <source>
        <dbReference type="ARBA" id="ARBA00023136"/>
    </source>
</evidence>
<protein>
    <recommendedName>
        <fullName evidence="3 10">Photosystem I assembly protein Ycf4</fullName>
    </recommendedName>
</protein>
<dbReference type="RefSeq" id="YP_004222004.1">
    <property type="nucleotide sequence ID" value="NC_015084.1"/>
</dbReference>
<dbReference type="Pfam" id="PF02392">
    <property type="entry name" value="Ycf4"/>
    <property type="match status" value="1"/>
</dbReference>
<evidence type="ECO:0000256" key="6">
    <source>
        <dbReference type="ARBA" id="ARBA00022989"/>
    </source>
</evidence>
<dbReference type="GO" id="GO:0055035">
    <property type="term" value="C:plastid thylakoid membrane"/>
    <property type="evidence" value="ECO:0007669"/>
    <property type="project" value="UniProtKB-SubCell"/>
</dbReference>
<keyword evidence="7 10" id="KW-0793">Thylakoid</keyword>
<organism evidence="11 12">
    <name type="scientific">Coccomyxa subellipsoidea (strain C-169)</name>
    <name type="common">Green microalga</name>
    <dbReference type="NCBI Taxonomy" id="574566"/>
    <lineage>
        <taxon>Eukaryota</taxon>
        <taxon>Viridiplantae</taxon>
        <taxon>Chlorophyta</taxon>
        <taxon>core chlorophytes</taxon>
        <taxon>Trebouxiophyceae</taxon>
        <taxon>Trebouxiophyceae incertae sedis</taxon>
        <taxon>Coccomyxaceae</taxon>
        <taxon>Coccomyxa</taxon>
        <taxon>Coccomyxa subellipsoidea</taxon>
    </lineage>
</organism>
<dbReference type="GO" id="GO:0015979">
    <property type="term" value="P:photosynthesis"/>
    <property type="evidence" value="ECO:0007669"/>
    <property type="project" value="UniProtKB-UniRule"/>
</dbReference>
<comment type="similarity">
    <text evidence="2 10">Belongs to the Ycf4 family.</text>
</comment>
<keyword evidence="5 10" id="KW-0812">Transmembrane</keyword>
<dbReference type="PANTHER" id="PTHR33288:SF4">
    <property type="entry name" value="PHOTOSYSTEM I ASSEMBLY PROTEIN YCF4"/>
    <property type="match status" value="1"/>
</dbReference>
<evidence type="ECO:0000256" key="1">
    <source>
        <dbReference type="ARBA" id="ARBA00002862"/>
    </source>
</evidence>
<feature type="transmembrane region" description="Helical" evidence="10">
    <location>
        <begin position="67"/>
        <end position="92"/>
    </location>
</feature>
<evidence type="ECO:0000313" key="12">
    <source>
        <dbReference type="Proteomes" id="UP000007264"/>
    </source>
</evidence>
<evidence type="ECO:0000313" key="11">
    <source>
        <dbReference type="EMBL" id="ADV29852.1"/>
    </source>
</evidence>
<keyword evidence="6 10" id="KW-1133">Transmembrane helix</keyword>
<name>E9NPS6_COCSC</name>
<dbReference type="PANTHER" id="PTHR33288">
    <property type="match status" value="1"/>
</dbReference>
<dbReference type="Proteomes" id="UP000007264">
    <property type="component" value="Plastid"/>
</dbReference>
<feature type="transmembrane region" description="Helical" evidence="10">
    <location>
        <begin position="26"/>
        <end position="47"/>
    </location>
</feature>
<gene>
    <name evidence="10 11" type="primary">ycf4</name>
</gene>
<geneLocation type="plastid" evidence="11"/>
<dbReference type="GeneID" id="10200569"/>
<dbReference type="GO" id="GO:0009522">
    <property type="term" value="C:photosystem I"/>
    <property type="evidence" value="ECO:0007669"/>
    <property type="project" value="InterPro"/>
</dbReference>
<evidence type="ECO:0000256" key="9">
    <source>
        <dbReference type="ARBA" id="ARBA00046286"/>
    </source>
</evidence>
<dbReference type="InterPro" id="IPR003359">
    <property type="entry name" value="PSI_Ycf4_assembly"/>
</dbReference>
<dbReference type="HAMAP" id="MF_00437">
    <property type="entry name" value="Ycf4"/>
    <property type="match status" value="1"/>
</dbReference>
<dbReference type="EMBL" id="HQ693844">
    <property type="protein sequence ID" value="ADV29852.1"/>
    <property type="molecule type" value="Genomic_DNA"/>
</dbReference>
<evidence type="ECO:0000256" key="3">
    <source>
        <dbReference type="ARBA" id="ARBA00015395"/>
    </source>
</evidence>
<dbReference type="STRING" id="574566.E9NPS6"/>
<dbReference type="AlphaFoldDB" id="E9NPS6"/>
<keyword evidence="8 10" id="KW-0472">Membrane</keyword>
<comment type="subcellular location">
    <subcellularLocation>
        <location evidence="10">Cellular thylakoid membrane</location>
        <topology evidence="10">Multi-pass membrane protein</topology>
    </subcellularLocation>
    <subcellularLocation>
        <location evidence="9">Plastid thylakoid membrane</location>
        <topology evidence="9">Multi-pass membrane protein</topology>
    </subcellularLocation>
</comment>
<evidence type="ECO:0000256" key="2">
    <source>
        <dbReference type="ARBA" id="ARBA00008198"/>
    </source>
</evidence>
<evidence type="ECO:0000256" key="10">
    <source>
        <dbReference type="HAMAP-Rule" id="MF_00437"/>
    </source>
</evidence>
<keyword evidence="4 10" id="KW-0602">Photosynthesis</keyword>
<dbReference type="NCBIfam" id="NF002712">
    <property type="entry name" value="PRK02542.1"/>
    <property type="match status" value="1"/>
</dbReference>
<keyword evidence="12" id="KW-1185">Reference proteome</keyword>